<accession>A0A1G9CD83</accession>
<reference evidence="2 3" key="1">
    <citation type="submission" date="2016-10" db="EMBL/GenBank/DDBJ databases">
        <authorList>
            <person name="de Groot N.N."/>
        </authorList>
    </citation>
    <scope>NUCLEOTIDE SEQUENCE [LARGE SCALE GENOMIC DNA]</scope>
    <source>
        <strain evidence="2 3">DSM 25294</strain>
    </source>
</reference>
<evidence type="ECO:0000256" key="1">
    <source>
        <dbReference type="SAM" id="MobiDB-lite"/>
    </source>
</evidence>
<protein>
    <submittedName>
        <fullName evidence="2">Uncharacterized protein</fullName>
    </submittedName>
</protein>
<proteinExistence type="predicted"/>
<dbReference type="AlphaFoldDB" id="A0A1G9CD83"/>
<feature type="region of interest" description="Disordered" evidence="1">
    <location>
        <begin position="41"/>
        <end position="168"/>
    </location>
</feature>
<gene>
    <name evidence="2" type="ORF">SAMN04488026_104310</name>
</gene>
<name>A0A1G9CD83_9RHOB</name>
<keyword evidence="3" id="KW-1185">Reference proteome</keyword>
<feature type="compositionally biased region" description="Basic and acidic residues" evidence="1">
    <location>
        <begin position="134"/>
        <end position="148"/>
    </location>
</feature>
<feature type="compositionally biased region" description="Polar residues" evidence="1">
    <location>
        <begin position="60"/>
        <end position="73"/>
    </location>
</feature>
<sequence length="197" mass="21542">MSWIIGRSLLAEFLLSNPRTLQETNLARHTTMVAYPPINQTNSFLGRTSKKDVSPAPHPSRQSPYPSVRTNVPSARRPGFLEKQNGCPHSPACSDRPANPICSRSGSARSSPPTRTAKVAPAPQPGSARRGPRRDRYGPGERLLRKPQDILLPHISPPEARFKGSFPSSGLSIQVAADRCKYSTQTHHRRSNDAGHG</sequence>
<evidence type="ECO:0000313" key="2">
    <source>
        <dbReference type="EMBL" id="SDK49648.1"/>
    </source>
</evidence>
<dbReference type="Proteomes" id="UP000199382">
    <property type="component" value="Unassembled WGS sequence"/>
</dbReference>
<feature type="compositionally biased region" description="Polar residues" evidence="1">
    <location>
        <begin position="102"/>
        <end position="114"/>
    </location>
</feature>
<evidence type="ECO:0000313" key="3">
    <source>
        <dbReference type="Proteomes" id="UP000199382"/>
    </source>
</evidence>
<dbReference type="EMBL" id="FNEK01000043">
    <property type="protein sequence ID" value="SDK49648.1"/>
    <property type="molecule type" value="Genomic_DNA"/>
</dbReference>
<organism evidence="2 3">
    <name type="scientific">Aliiruegeria lutimaris</name>
    <dbReference type="NCBI Taxonomy" id="571298"/>
    <lineage>
        <taxon>Bacteria</taxon>
        <taxon>Pseudomonadati</taxon>
        <taxon>Pseudomonadota</taxon>
        <taxon>Alphaproteobacteria</taxon>
        <taxon>Rhodobacterales</taxon>
        <taxon>Roseobacteraceae</taxon>
        <taxon>Aliiruegeria</taxon>
    </lineage>
</organism>